<accession>A0ABW4E259</accession>
<proteinExistence type="predicted"/>
<keyword evidence="1" id="KW-0472">Membrane</keyword>
<keyword evidence="1" id="KW-0812">Transmembrane</keyword>
<dbReference type="Proteomes" id="UP001597302">
    <property type="component" value="Unassembled WGS sequence"/>
</dbReference>
<dbReference type="RefSeq" id="WP_131578701.1">
    <property type="nucleotide sequence ID" value="NZ_CBCSAJ010000124.1"/>
</dbReference>
<keyword evidence="3" id="KW-1185">Reference proteome</keyword>
<feature type="transmembrane region" description="Helical" evidence="1">
    <location>
        <begin position="16"/>
        <end position="36"/>
    </location>
</feature>
<reference evidence="3" key="1">
    <citation type="journal article" date="2019" name="Int. J. Syst. Evol. Microbiol.">
        <title>The Global Catalogue of Microorganisms (GCM) 10K type strain sequencing project: providing services to taxonomists for standard genome sequencing and annotation.</title>
        <authorList>
            <consortium name="The Broad Institute Genomics Platform"/>
            <consortium name="The Broad Institute Genome Sequencing Center for Infectious Disease"/>
            <person name="Wu L."/>
            <person name="Ma J."/>
        </authorList>
    </citation>
    <scope>NUCLEOTIDE SEQUENCE [LARGE SCALE GENOMIC DNA]</scope>
    <source>
        <strain evidence="3">CCM 8875</strain>
    </source>
</reference>
<sequence>MSVEAVQQWFSNGANVLVAAQVFAGVVTALATIALWRVTRVLAVETKVLAKMTSQPFVVLNFESSGADPTAINLTLRNTGNATAFDVKLRITPAPPQANGQPAANPEQKAAEVSLLPPGQVLPLQGVMSRDVGDAVYEVWVSWSRMPGSSEREELTYKTEPEHGFRGGFHTKNVHHVVAEIEKLRKELAKK</sequence>
<evidence type="ECO:0000313" key="2">
    <source>
        <dbReference type="EMBL" id="MFD1482550.1"/>
    </source>
</evidence>
<dbReference type="EMBL" id="JBHTOQ010000028">
    <property type="protein sequence ID" value="MFD1482550.1"/>
    <property type="molecule type" value="Genomic_DNA"/>
</dbReference>
<evidence type="ECO:0000256" key="1">
    <source>
        <dbReference type="SAM" id="Phobius"/>
    </source>
</evidence>
<organism evidence="2 3">
    <name type="scientific">Paracoccus nototheniae</name>
    <dbReference type="NCBI Taxonomy" id="2489002"/>
    <lineage>
        <taxon>Bacteria</taxon>
        <taxon>Pseudomonadati</taxon>
        <taxon>Pseudomonadota</taxon>
        <taxon>Alphaproteobacteria</taxon>
        <taxon>Rhodobacterales</taxon>
        <taxon>Paracoccaceae</taxon>
        <taxon>Paracoccus</taxon>
    </lineage>
</organism>
<evidence type="ECO:0000313" key="3">
    <source>
        <dbReference type="Proteomes" id="UP001597302"/>
    </source>
</evidence>
<gene>
    <name evidence="2" type="ORF">ACFQ5P_14740</name>
</gene>
<protein>
    <submittedName>
        <fullName evidence="2">Uncharacterized protein</fullName>
    </submittedName>
</protein>
<keyword evidence="1" id="KW-1133">Transmembrane helix</keyword>
<comment type="caution">
    <text evidence="2">The sequence shown here is derived from an EMBL/GenBank/DDBJ whole genome shotgun (WGS) entry which is preliminary data.</text>
</comment>
<name>A0ABW4E259_9RHOB</name>